<dbReference type="OrthoDB" id="3365698at2759"/>
<comment type="caution">
    <text evidence="2">The sequence shown here is derived from an EMBL/GenBank/DDBJ whole genome shotgun (WGS) entry which is preliminary data.</text>
</comment>
<evidence type="ECO:0000313" key="2">
    <source>
        <dbReference type="EMBL" id="KAF5328646.1"/>
    </source>
</evidence>
<dbReference type="Proteomes" id="UP000567179">
    <property type="component" value="Unassembled WGS sequence"/>
</dbReference>
<dbReference type="AlphaFoldDB" id="A0A8H5F9F7"/>
<evidence type="ECO:0000313" key="3">
    <source>
        <dbReference type="Proteomes" id="UP000567179"/>
    </source>
</evidence>
<proteinExistence type="predicted"/>
<feature type="region of interest" description="Disordered" evidence="1">
    <location>
        <begin position="1"/>
        <end position="24"/>
    </location>
</feature>
<protein>
    <recommendedName>
        <fullName evidence="4">F-box domain-containing protein</fullName>
    </recommendedName>
</protein>
<dbReference type="EMBL" id="JAACJJ010000003">
    <property type="protein sequence ID" value="KAF5328646.1"/>
    <property type="molecule type" value="Genomic_DNA"/>
</dbReference>
<evidence type="ECO:0008006" key="4">
    <source>
        <dbReference type="Google" id="ProtNLM"/>
    </source>
</evidence>
<name>A0A8H5F9F7_9AGAR</name>
<reference evidence="2 3" key="1">
    <citation type="journal article" date="2020" name="ISME J.">
        <title>Uncovering the hidden diversity of litter-decomposition mechanisms in mushroom-forming fungi.</title>
        <authorList>
            <person name="Floudas D."/>
            <person name="Bentzer J."/>
            <person name="Ahren D."/>
            <person name="Johansson T."/>
            <person name="Persson P."/>
            <person name="Tunlid A."/>
        </authorList>
    </citation>
    <scope>NUCLEOTIDE SEQUENCE [LARGE SCALE GENOMIC DNA]</scope>
    <source>
        <strain evidence="2 3">CBS 101986</strain>
    </source>
</reference>
<feature type="region of interest" description="Disordered" evidence="1">
    <location>
        <begin position="39"/>
        <end position="62"/>
    </location>
</feature>
<keyword evidence="3" id="KW-1185">Reference proteome</keyword>
<accession>A0A8H5F9F7</accession>
<sequence length="684" mass="76736">MSEQTGSSSAKANPKSPTALTGSVRRFIARFHRRSSSIGDSLHAPVAPDHDSQTDGQFSPPSIADNVDLSIARLLTSNDSPSDSEARLVLKSITEIAKTTAMSEESAVDSPASELAKDQSNTLAHALNGVLSPIRRLPPEIICLVLTFVAMTDRQGRFWDCAPRHVSRICRLWRACALAVPELWRHFPRIHLSDNEFVTRNQIEMLEELIRRAYSLLDISIHCGYHDRPGHPIIQLLWLRSLKGNLPLLSGLHVTLLVNPEHRSLDPSVLDPIDMFSDAPELQHVYLAGTGVNKLQLPAHSLTRVTTCRPLSALNGPAYSSLTTLVLASEGLPGGTGVSWHTPQDVIQFPLLRRLEISSDRCDILAFVGRSMSCPMLEEIKAWAVKGNILAVLAGLLTKSNSPPISKMFIRMHLFKHEARWLRPLLEQAPNLTQLDMTLPFAEDLRQLSFSPPYPPTLVPCLKDCTFFIRSFISREQGQAIVELAETRCEMTGNSGAQDRMALRIESNGYATRAHRHLEAPFLPTLQQGIVEPWYRDTPLTPLALQLSAAIPCLYHPDPKVRWKRRPSLNVKRLRKVLQRIEEYEPLDAEEIISSNLHVMVVKLMGMSRIFLKEPNATKLHDHALKILRSWRPFFIQSSSNCHWVWEMSWARILYVPRSAVEVRAGCFVDGIMDLMYGGLPEET</sequence>
<organism evidence="2 3">
    <name type="scientific">Psilocybe cf. subviscida</name>
    <dbReference type="NCBI Taxonomy" id="2480587"/>
    <lineage>
        <taxon>Eukaryota</taxon>
        <taxon>Fungi</taxon>
        <taxon>Dikarya</taxon>
        <taxon>Basidiomycota</taxon>
        <taxon>Agaricomycotina</taxon>
        <taxon>Agaricomycetes</taxon>
        <taxon>Agaricomycetidae</taxon>
        <taxon>Agaricales</taxon>
        <taxon>Agaricineae</taxon>
        <taxon>Strophariaceae</taxon>
        <taxon>Psilocybe</taxon>
    </lineage>
</organism>
<feature type="compositionally biased region" description="Polar residues" evidence="1">
    <location>
        <begin position="1"/>
        <end position="21"/>
    </location>
</feature>
<gene>
    <name evidence="2" type="ORF">D9619_011533</name>
</gene>
<evidence type="ECO:0000256" key="1">
    <source>
        <dbReference type="SAM" id="MobiDB-lite"/>
    </source>
</evidence>